<dbReference type="GO" id="GO:0051301">
    <property type="term" value="P:cell division"/>
    <property type="evidence" value="ECO:0007669"/>
    <property type="project" value="UniProtKB-KW"/>
</dbReference>
<dbReference type="Pfam" id="PF05786">
    <property type="entry name" value="Cnd2"/>
    <property type="match status" value="1"/>
</dbReference>
<feature type="compositionally biased region" description="Basic and acidic residues" evidence="12">
    <location>
        <begin position="187"/>
        <end position="196"/>
    </location>
</feature>
<evidence type="ECO:0000256" key="9">
    <source>
        <dbReference type="ARBA" id="ARBA00023067"/>
    </source>
</evidence>
<feature type="compositionally biased region" description="Acidic residues" evidence="12">
    <location>
        <begin position="395"/>
        <end position="404"/>
    </location>
</feature>
<evidence type="ECO:0000256" key="6">
    <source>
        <dbReference type="ARBA" id="ARBA00022490"/>
    </source>
</evidence>
<comment type="similarity">
    <text evidence="3 11">Belongs to the CND2 (condensin subunit 2) family.</text>
</comment>
<dbReference type="EMBL" id="BFEA01000287">
    <property type="protein sequence ID" value="GBG78148.1"/>
    <property type="molecule type" value="Genomic_DNA"/>
</dbReference>
<feature type="region of interest" description="Disordered" evidence="12">
    <location>
        <begin position="719"/>
        <end position="744"/>
    </location>
</feature>
<evidence type="ECO:0000256" key="12">
    <source>
        <dbReference type="SAM" id="MobiDB-lite"/>
    </source>
</evidence>
<evidence type="ECO:0000313" key="13">
    <source>
        <dbReference type="EMBL" id="GBG78148.1"/>
    </source>
</evidence>
<evidence type="ECO:0000256" key="5">
    <source>
        <dbReference type="ARBA" id="ARBA00022454"/>
    </source>
</evidence>
<comment type="subcellular location">
    <subcellularLocation>
        <location evidence="1">Chromosome</location>
    </subcellularLocation>
    <subcellularLocation>
        <location evidence="2">Cytoplasm</location>
    </subcellularLocation>
</comment>
<dbReference type="GO" id="GO:0007076">
    <property type="term" value="P:mitotic chromosome condensation"/>
    <property type="evidence" value="ECO:0007669"/>
    <property type="project" value="InterPro"/>
</dbReference>
<dbReference type="GO" id="GO:0003682">
    <property type="term" value="F:chromatin binding"/>
    <property type="evidence" value="ECO:0007669"/>
    <property type="project" value="TreeGrafter"/>
</dbReference>
<feature type="region of interest" description="Disordered" evidence="12">
    <location>
        <begin position="496"/>
        <end position="518"/>
    </location>
</feature>
<keyword evidence="5" id="KW-0158">Chromosome</keyword>
<feature type="compositionally biased region" description="Gly residues" evidence="12">
    <location>
        <begin position="623"/>
        <end position="632"/>
    </location>
</feature>
<evidence type="ECO:0000256" key="8">
    <source>
        <dbReference type="ARBA" id="ARBA00022776"/>
    </source>
</evidence>
<feature type="compositionally biased region" description="Basic and acidic residues" evidence="12">
    <location>
        <begin position="500"/>
        <end position="515"/>
    </location>
</feature>
<dbReference type="AlphaFoldDB" id="A0A388L795"/>
<evidence type="ECO:0000256" key="3">
    <source>
        <dbReference type="ARBA" id="ARBA00009471"/>
    </source>
</evidence>
<feature type="compositionally biased region" description="Basic and acidic residues" evidence="12">
    <location>
        <begin position="49"/>
        <end position="59"/>
    </location>
</feature>
<dbReference type="Proteomes" id="UP000265515">
    <property type="component" value="Unassembled WGS sequence"/>
</dbReference>
<feature type="compositionally biased region" description="Gly residues" evidence="12">
    <location>
        <begin position="87"/>
        <end position="97"/>
    </location>
</feature>
<dbReference type="Gramene" id="GBG78148">
    <property type="protein sequence ID" value="GBG78148"/>
    <property type="gene ID" value="CBR_g26183"/>
</dbReference>
<dbReference type="OrthoDB" id="362021at2759"/>
<feature type="region of interest" description="Disordered" evidence="12">
    <location>
        <begin position="347"/>
        <end position="452"/>
    </location>
</feature>
<evidence type="ECO:0000256" key="4">
    <source>
        <dbReference type="ARBA" id="ARBA00016065"/>
    </source>
</evidence>
<comment type="function">
    <text evidence="11">Regulatory subunit of the condensin complex, a complex required for conversion of interphase chromatin into mitotic-like condense chromosomes.</text>
</comment>
<dbReference type="GO" id="GO:0000796">
    <property type="term" value="C:condensin complex"/>
    <property type="evidence" value="ECO:0007669"/>
    <property type="project" value="InterPro"/>
</dbReference>
<proteinExistence type="inferred from homology"/>
<gene>
    <name evidence="13" type="ORF">CBR_g26183</name>
</gene>
<dbReference type="GO" id="GO:0005737">
    <property type="term" value="C:cytoplasm"/>
    <property type="evidence" value="ECO:0007669"/>
    <property type="project" value="UniProtKB-SubCell"/>
</dbReference>
<comment type="caution">
    <text evidence="13">The sequence shown here is derived from an EMBL/GenBank/DDBJ whole genome shotgun (WGS) entry which is preliminary data.</text>
</comment>
<dbReference type="OMA" id="GREHWKV"/>
<evidence type="ECO:0000256" key="2">
    <source>
        <dbReference type="ARBA" id="ARBA00004496"/>
    </source>
</evidence>
<feature type="region of interest" description="Disordered" evidence="12">
    <location>
        <begin position="593"/>
        <end position="682"/>
    </location>
</feature>
<keyword evidence="10 11" id="KW-0131">Cell cycle</keyword>
<evidence type="ECO:0000256" key="1">
    <source>
        <dbReference type="ARBA" id="ARBA00004286"/>
    </source>
</evidence>
<sequence>MAPPLGHGRTGVIAEVRSVPSTTRVTSKTLKTPLLSPRRFGVLSPNNDETERQRARDARAAAQNLFRASGAEKGRQDGAVGEETGDGRSGSGSGGGLNRQQVLDLYQNCIKLASENKITQKNTWDLQLIDHISDIVKSEVDDQNQTNFQKASCTLDAGVKIYSCRVDSYHSEAFKVLGSLSSTAAEPRADGDKDGELAGAGDENGEEDDRGERARPGKRVSGPSTTLESTLDALNVKRFDATLAVDPLFHQTSAQFDEGGAKGLLLNNLSVHRGLEIIFDSAEVPDKCAAEDASEAAMTGRGNAVIDLSPTTDKLAANWICAFESMEITPSLREIMALLEDPARTAAEAELASEGPHAEMKFSSPDFGEKGAQNDIPADVNEPGEEAGPGSVDDGVVEDQELSDGDVASGFDGGGYDDFNDGGFNQEGGEGHENNGEDDCAESPFNPGDSKLKTMKDCEQAVNWLTAGRTGLTAKSNAWAGPDHWRFTWHKDASATVESHSSDGDGQHHKADKAGGKAKTVKKQPLFIDFFHPPEIDVSLFQPPKDEKETLFVKRTGGKSTDSYLLPDDHHYDPLRLISLDLRPNVMCVTRSTGKGPSGLQAMFGGEEGMDDNDADDDDDGGGGDPHGGGHFEGAWDDDTCLNSPVPDGNCGPDYADEAPGQKAGDKSSEHTPEMDRLLPRPRQVKQIEVTYARRAKQVDVKVLKETLWKGLHKLASHQQEERRSGLVDSPEGGMDGQQEEQTRIGGQQCSANAAAAVSFRELLKRFPADCRAAESLADISVHMCFICLLHLGNEHGLRIEGSDSLEEVTVYNIG</sequence>
<dbReference type="STRING" id="69332.A0A388L795"/>
<feature type="region of interest" description="Disordered" evidence="12">
    <location>
        <begin position="37"/>
        <end position="97"/>
    </location>
</feature>
<accession>A0A388L795</accession>
<keyword evidence="14" id="KW-1185">Reference proteome</keyword>
<feature type="compositionally biased region" description="Basic and acidic residues" evidence="12">
    <location>
        <begin position="664"/>
        <end position="679"/>
    </location>
</feature>
<name>A0A388L795_CHABU</name>
<organism evidence="13 14">
    <name type="scientific">Chara braunii</name>
    <name type="common">Braun's stonewort</name>
    <dbReference type="NCBI Taxonomy" id="69332"/>
    <lineage>
        <taxon>Eukaryota</taxon>
        <taxon>Viridiplantae</taxon>
        <taxon>Streptophyta</taxon>
        <taxon>Charophyceae</taxon>
        <taxon>Charales</taxon>
        <taxon>Characeae</taxon>
        <taxon>Chara</taxon>
    </lineage>
</organism>
<protein>
    <recommendedName>
        <fullName evidence="4 11">Condensin complex subunit 2</fullName>
    </recommendedName>
</protein>
<evidence type="ECO:0000256" key="11">
    <source>
        <dbReference type="PIRNR" id="PIRNR017126"/>
    </source>
</evidence>
<keyword evidence="6" id="KW-0963">Cytoplasm</keyword>
<keyword evidence="7 11" id="KW-0132">Cell division</keyword>
<dbReference type="PIRSF" id="PIRSF017126">
    <property type="entry name" value="Condensin_H"/>
    <property type="match status" value="1"/>
</dbReference>
<dbReference type="InterPro" id="IPR022816">
    <property type="entry name" value="Condensin_barren_su2"/>
</dbReference>
<keyword evidence="8 11" id="KW-0498">Mitosis</keyword>
<reference evidence="13 14" key="1">
    <citation type="journal article" date="2018" name="Cell">
        <title>The Chara Genome: Secondary Complexity and Implications for Plant Terrestrialization.</title>
        <authorList>
            <person name="Nishiyama T."/>
            <person name="Sakayama H."/>
            <person name="Vries J.D."/>
            <person name="Buschmann H."/>
            <person name="Saint-Marcoux D."/>
            <person name="Ullrich K.K."/>
            <person name="Haas F.B."/>
            <person name="Vanderstraeten L."/>
            <person name="Becker D."/>
            <person name="Lang D."/>
            <person name="Vosolsobe S."/>
            <person name="Rombauts S."/>
            <person name="Wilhelmsson P.K.I."/>
            <person name="Janitza P."/>
            <person name="Kern R."/>
            <person name="Heyl A."/>
            <person name="Rumpler F."/>
            <person name="Villalobos L.I.A.C."/>
            <person name="Clay J.M."/>
            <person name="Skokan R."/>
            <person name="Toyoda A."/>
            <person name="Suzuki Y."/>
            <person name="Kagoshima H."/>
            <person name="Schijlen E."/>
            <person name="Tajeshwar N."/>
            <person name="Catarino B."/>
            <person name="Hetherington A.J."/>
            <person name="Saltykova A."/>
            <person name="Bonnot C."/>
            <person name="Breuninger H."/>
            <person name="Symeonidi A."/>
            <person name="Radhakrishnan G.V."/>
            <person name="Van Nieuwerburgh F."/>
            <person name="Deforce D."/>
            <person name="Chang C."/>
            <person name="Karol K.G."/>
            <person name="Hedrich R."/>
            <person name="Ulvskov P."/>
            <person name="Glockner G."/>
            <person name="Delwiche C.F."/>
            <person name="Petrasek J."/>
            <person name="Van de Peer Y."/>
            <person name="Friml J."/>
            <person name="Beilby M."/>
            <person name="Dolan L."/>
            <person name="Kohara Y."/>
            <person name="Sugano S."/>
            <person name="Fujiyama A."/>
            <person name="Delaux P.-M."/>
            <person name="Quint M."/>
            <person name="TheiBen G."/>
            <person name="Hagemann M."/>
            <person name="Harholt J."/>
            <person name="Dunand C."/>
            <person name="Zachgo S."/>
            <person name="Langdale J."/>
            <person name="Maumus F."/>
            <person name="Straeten D.V.D."/>
            <person name="Gould S.B."/>
            <person name="Rensing S.A."/>
        </authorList>
    </citation>
    <scope>NUCLEOTIDE SEQUENCE [LARGE SCALE GENOMIC DNA]</scope>
    <source>
        <strain evidence="13 14">S276</strain>
    </source>
</reference>
<keyword evidence="9 11" id="KW-0226">DNA condensation</keyword>
<evidence type="ECO:0000256" key="7">
    <source>
        <dbReference type="ARBA" id="ARBA00022618"/>
    </source>
</evidence>
<dbReference type="PANTHER" id="PTHR13108">
    <property type="entry name" value="CONDENSIN COMPLEX SUBUNIT 2"/>
    <property type="match status" value="1"/>
</dbReference>
<evidence type="ECO:0000256" key="10">
    <source>
        <dbReference type="ARBA" id="ARBA00023306"/>
    </source>
</evidence>
<feature type="compositionally biased region" description="Acidic residues" evidence="12">
    <location>
        <begin position="608"/>
        <end position="622"/>
    </location>
</feature>
<dbReference type="GO" id="GO:0000793">
    <property type="term" value="C:condensed chromosome"/>
    <property type="evidence" value="ECO:0007669"/>
    <property type="project" value="EnsemblPlants"/>
</dbReference>
<feature type="region of interest" description="Disordered" evidence="12">
    <location>
        <begin position="184"/>
        <end position="226"/>
    </location>
</feature>
<dbReference type="PANTHER" id="PTHR13108:SF9">
    <property type="entry name" value="CONDENSIN COMPLEX SUBUNIT 2"/>
    <property type="match status" value="1"/>
</dbReference>
<evidence type="ECO:0000313" key="14">
    <source>
        <dbReference type="Proteomes" id="UP000265515"/>
    </source>
</evidence>